<name>D4LAZ0_RUMC1</name>
<dbReference type="STRING" id="213810.RUM_05650"/>
<keyword evidence="4" id="KW-1185">Reference proteome</keyword>
<dbReference type="RefSeq" id="WP_015557692.1">
    <property type="nucleotide sequence ID" value="NC_021039.1"/>
</dbReference>
<dbReference type="EMBL" id="FP929052">
    <property type="protein sequence ID" value="CBL16785.1"/>
    <property type="molecule type" value="Genomic_DNA"/>
</dbReference>
<dbReference type="PATRIC" id="fig|213810.4.peg.472"/>
<feature type="chain" id="PRO_5039645899" evidence="2">
    <location>
        <begin position="21"/>
        <end position="137"/>
    </location>
</feature>
<evidence type="ECO:0000256" key="2">
    <source>
        <dbReference type="SAM" id="SignalP"/>
    </source>
</evidence>
<evidence type="ECO:0000313" key="4">
    <source>
        <dbReference type="Proteomes" id="UP000007054"/>
    </source>
</evidence>
<organism evidence="3 4">
    <name type="scientific">Ruminococcus champanellensis (strain DSM 18848 / JCM 17042 / KCTC 15320 / 18P13)</name>
    <dbReference type="NCBI Taxonomy" id="213810"/>
    <lineage>
        <taxon>Bacteria</taxon>
        <taxon>Bacillati</taxon>
        <taxon>Bacillota</taxon>
        <taxon>Clostridia</taxon>
        <taxon>Eubacteriales</taxon>
        <taxon>Oscillospiraceae</taxon>
        <taxon>Ruminococcus</taxon>
    </lineage>
</organism>
<proteinExistence type="predicted"/>
<evidence type="ECO:0000256" key="1">
    <source>
        <dbReference type="SAM" id="MobiDB-lite"/>
    </source>
</evidence>
<reference evidence="3" key="1">
    <citation type="submission" date="2010-03" db="EMBL/GenBank/DDBJ databases">
        <title>The genome sequence of Ruminococcus sp. 18P13.</title>
        <authorList>
            <consortium name="metaHIT consortium -- http://www.metahit.eu/"/>
            <person name="Pajon A."/>
            <person name="Turner K."/>
            <person name="Parkhill J."/>
            <person name="Bernalier A."/>
        </authorList>
    </citation>
    <scope>NUCLEOTIDE SEQUENCE [LARGE SCALE GENOMIC DNA]</scope>
    <source>
        <strain evidence="3">Type strain: 18P13</strain>
    </source>
</reference>
<dbReference type="AlphaFoldDB" id="D4LAZ0"/>
<keyword evidence="2" id="KW-0732">Signal</keyword>
<feature type="region of interest" description="Disordered" evidence="1">
    <location>
        <begin position="54"/>
        <end position="89"/>
    </location>
</feature>
<dbReference type="HOGENOM" id="CLU_1863705_0_0_9"/>
<gene>
    <name evidence="3" type="ordered locus">RUM_05650</name>
</gene>
<dbReference type="GeneID" id="83155378"/>
<dbReference type="Proteomes" id="UP000007054">
    <property type="component" value="Chromosome"/>
</dbReference>
<sequence>MKHRMLPATAGILLSTALCTCLVGCGKGNSSSLPDAPITTAVSAVTNAAVSTAVGTTQPDKPSDATVTTTAGAENELPILAPGTGQSGEELPVLTIPAETNQPGTTAVPRQTDAPTTFTMVTIPSTGIELPFVPYEE</sequence>
<protein>
    <submittedName>
        <fullName evidence="3">Uncharacterized protein</fullName>
    </submittedName>
</protein>
<dbReference type="BioCyc" id="RCHA213810:RUM_RS02725-MONOMER"/>
<feature type="signal peptide" evidence="2">
    <location>
        <begin position="1"/>
        <end position="20"/>
    </location>
</feature>
<reference evidence="3" key="2">
    <citation type="submission" date="2010-03" db="EMBL/GenBank/DDBJ databases">
        <authorList>
            <person name="Pajon A."/>
        </authorList>
    </citation>
    <scope>NUCLEOTIDE SEQUENCE</scope>
    <source>
        <strain evidence="3">Type strain: 18P13</strain>
    </source>
</reference>
<dbReference type="KEGG" id="rch:RUM_05650"/>
<accession>D4LAZ0</accession>
<evidence type="ECO:0000313" key="3">
    <source>
        <dbReference type="EMBL" id="CBL16785.1"/>
    </source>
</evidence>